<evidence type="ECO:0000259" key="3">
    <source>
        <dbReference type="Pfam" id="PF12894"/>
    </source>
</evidence>
<dbReference type="PROSITE" id="PS50294">
    <property type="entry name" value="WD_REPEATS_REGION"/>
    <property type="match status" value="1"/>
</dbReference>
<evidence type="ECO:0000313" key="5">
    <source>
        <dbReference type="Proteomes" id="UP001302126"/>
    </source>
</evidence>
<accession>A0AAN6WNJ1</accession>
<dbReference type="Pfam" id="PF12894">
    <property type="entry name" value="ANAPC4_WD40"/>
    <property type="match status" value="1"/>
</dbReference>
<dbReference type="AlphaFoldDB" id="A0AAN6WNJ1"/>
<dbReference type="InterPro" id="IPR024977">
    <property type="entry name" value="Apc4-like_WD40_dom"/>
</dbReference>
<evidence type="ECO:0000313" key="4">
    <source>
        <dbReference type="EMBL" id="KAK4184576.1"/>
    </source>
</evidence>
<dbReference type="InterPro" id="IPR001680">
    <property type="entry name" value="WD40_rpt"/>
</dbReference>
<sequence length="379" mass="41568">MSDGPPPPFWSGASVDDTLSVPDLPDADRGSIASSQRRWDDPPEEDPGVQENFTTMVFIKGTSARQPGDAEILNLTFTPTDSHVTALVPKLVNIQVGGPQERNMSVWQVSDGARVTHAGMKVSSGFSFRPGNDLIVACPYFRTGEGGGNQSPAPRIEIFDLRKKNRIIKQDLAVRAPLAWHPSGGSFAGVSTKDPTRIVWVTYTREFLRIKLVIVGKHEDEVTQLAFTPDGRAIVSAARDGYVRVTALETGKTLHRIEIGSRIPCARIFQVSTTGKTVVSIWGRDVVHWRLDNGRVNNYNLNVVRQEEGWPLAVSPDCRYLLCRTEEGFDVSDVENGRFRGGFAVTSSIVTSAAFSHDGKKLVIGTYNGMVQIFDIVTV</sequence>
<dbReference type="PANTHER" id="PTHR19879">
    <property type="entry name" value="TRANSCRIPTION INITIATION FACTOR TFIID"/>
    <property type="match status" value="1"/>
</dbReference>
<feature type="domain" description="Anaphase-promoting complex subunit 4-like WD40" evidence="3">
    <location>
        <begin position="216"/>
        <end position="265"/>
    </location>
</feature>
<keyword evidence="1" id="KW-0853">WD repeat</keyword>
<organism evidence="4 5">
    <name type="scientific">Podospora australis</name>
    <dbReference type="NCBI Taxonomy" id="1536484"/>
    <lineage>
        <taxon>Eukaryota</taxon>
        <taxon>Fungi</taxon>
        <taxon>Dikarya</taxon>
        <taxon>Ascomycota</taxon>
        <taxon>Pezizomycotina</taxon>
        <taxon>Sordariomycetes</taxon>
        <taxon>Sordariomycetidae</taxon>
        <taxon>Sordariales</taxon>
        <taxon>Podosporaceae</taxon>
        <taxon>Podospora</taxon>
    </lineage>
</organism>
<dbReference type="Pfam" id="PF00400">
    <property type="entry name" value="WD40"/>
    <property type="match status" value="1"/>
</dbReference>
<keyword evidence="5" id="KW-1185">Reference proteome</keyword>
<evidence type="ECO:0000256" key="1">
    <source>
        <dbReference type="PROSITE-ProRule" id="PRU00221"/>
    </source>
</evidence>
<dbReference type="PROSITE" id="PS50082">
    <property type="entry name" value="WD_REPEATS_2"/>
    <property type="match status" value="1"/>
</dbReference>
<dbReference type="InterPro" id="IPR036322">
    <property type="entry name" value="WD40_repeat_dom_sf"/>
</dbReference>
<feature type="region of interest" description="Disordered" evidence="2">
    <location>
        <begin position="1"/>
        <end position="49"/>
    </location>
</feature>
<gene>
    <name evidence="4" type="ORF">QBC35DRAFT_505585</name>
</gene>
<evidence type="ECO:0000256" key="2">
    <source>
        <dbReference type="SAM" id="MobiDB-lite"/>
    </source>
</evidence>
<name>A0AAN6WNJ1_9PEZI</name>
<proteinExistence type="predicted"/>
<comment type="caution">
    <text evidence="4">The sequence shown here is derived from an EMBL/GenBank/DDBJ whole genome shotgun (WGS) entry which is preliminary data.</text>
</comment>
<dbReference type="EMBL" id="MU864482">
    <property type="protein sequence ID" value="KAK4184576.1"/>
    <property type="molecule type" value="Genomic_DNA"/>
</dbReference>
<dbReference type="SMART" id="SM00320">
    <property type="entry name" value="WD40"/>
    <property type="match status" value="2"/>
</dbReference>
<dbReference type="PANTHER" id="PTHR19879:SF9">
    <property type="entry name" value="TRANSCRIPTION INITIATION FACTOR TFIID SUBUNIT 5"/>
    <property type="match status" value="1"/>
</dbReference>
<reference evidence="4" key="1">
    <citation type="journal article" date="2023" name="Mol. Phylogenet. Evol.">
        <title>Genome-scale phylogeny and comparative genomics of the fungal order Sordariales.</title>
        <authorList>
            <person name="Hensen N."/>
            <person name="Bonometti L."/>
            <person name="Westerberg I."/>
            <person name="Brannstrom I.O."/>
            <person name="Guillou S."/>
            <person name="Cros-Aarteil S."/>
            <person name="Calhoun S."/>
            <person name="Haridas S."/>
            <person name="Kuo A."/>
            <person name="Mondo S."/>
            <person name="Pangilinan J."/>
            <person name="Riley R."/>
            <person name="LaButti K."/>
            <person name="Andreopoulos B."/>
            <person name="Lipzen A."/>
            <person name="Chen C."/>
            <person name="Yan M."/>
            <person name="Daum C."/>
            <person name="Ng V."/>
            <person name="Clum A."/>
            <person name="Steindorff A."/>
            <person name="Ohm R.A."/>
            <person name="Martin F."/>
            <person name="Silar P."/>
            <person name="Natvig D.O."/>
            <person name="Lalanne C."/>
            <person name="Gautier V."/>
            <person name="Ament-Velasquez S.L."/>
            <person name="Kruys A."/>
            <person name="Hutchinson M.I."/>
            <person name="Powell A.J."/>
            <person name="Barry K."/>
            <person name="Miller A.N."/>
            <person name="Grigoriev I.V."/>
            <person name="Debuchy R."/>
            <person name="Gladieux P."/>
            <person name="Hiltunen Thoren M."/>
            <person name="Johannesson H."/>
        </authorList>
    </citation>
    <scope>NUCLEOTIDE SEQUENCE</scope>
    <source>
        <strain evidence="4">PSN309</strain>
    </source>
</reference>
<dbReference type="Proteomes" id="UP001302126">
    <property type="component" value="Unassembled WGS sequence"/>
</dbReference>
<dbReference type="InterPro" id="IPR015943">
    <property type="entry name" value="WD40/YVTN_repeat-like_dom_sf"/>
</dbReference>
<dbReference type="SUPFAM" id="SSF50978">
    <property type="entry name" value="WD40 repeat-like"/>
    <property type="match status" value="1"/>
</dbReference>
<feature type="repeat" description="WD" evidence="1">
    <location>
        <begin position="215"/>
        <end position="256"/>
    </location>
</feature>
<dbReference type="Gene3D" id="2.130.10.10">
    <property type="entry name" value="YVTN repeat-like/Quinoprotein amine dehydrogenase"/>
    <property type="match status" value="2"/>
</dbReference>
<protein>
    <submittedName>
        <fullName evidence="4">Guanine nucleotide-binding protein subunit beta-like protein</fullName>
    </submittedName>
</protein>
<reference evidence="4" key="2">
    <citation type="submission" date="2023-05" db="EMBL/GenBank/DDBJ databases">
        <authorList>
            <consortium name="Lawrence Berkeley National Laboratory"/>
            <person name="Steindorff A."/>
            <person name="Hensen N."/>
            <person name="Bonometti L."/>
            <person name="Westerberg I."/>
            <person name="Brannstrom I.O."/>
            <person name="Guillou S."/>
            <person name="Cros-Aarteil S."/>
            <person name="Calhoun S."/>
            <person name="Haridas S."/>
            <person name="Kuo A."/>
            <person name="Mondo S."/>
            <person name="Pangilinan J."/>
            <person name="Riley R."/>
            <person name="Labutti K."/>
            <person name="Andreopoulos B."/>
            <person name="Lipzen A."/>
            <person name="Chen C."/>
            <person name="Yanf M."/>
            <person name="Daum C."/>
            <person name="Ng V."/>
            <person name="Clum A."/>
            <person name="Ohm R."/>
            <person name="Martin F."/>
            <person name="Silar P."/>
            <person name="Natvig D."/>
            <person name="Lalanne C."/>
            <person name="Gautier V."/>
            <person name="Ament-Velasquez S.L."/>
            <person name="Kruys A."/>
            <person name="Hutchinson M.I."/>
            <person name="Powell A.J."/>
            <person name="Barry K."/>
            <person name="Miller A.N."/>
            <person name="Grigoriev I.V."/>
            <person name="Debuchy R."/>
            <person name="Gladieux P."/>
            <person name="Thoren M.H."/>
            <person name="Johannesson H."/>
        </authorList>
    </citation>
    <scope>NUCLEOTIDE SEQUENCE</scope>
    <source>
        <strain evidence="4">PSN309</strain>
    </source>
</reference>